<evidence type="ECO:0000256" key="1">
    <source>
        <dbReference type="ARBA" id="ARBA00004167"/>
    </source>
</evidence>
<evidence type="ECO:0000256" key="3">
    <source>
        <dbReference type="ARBA" id="ARBA00022679"/>
    </source>
</evidence>
<dbReference type="Proteomes" id="UP000009170">
    <property type="component" value="Unassembled WGS sequence"/>
</dbReference>
<dbReference type="KEGG" id="ota:OT_ostta09g01110"/>
<comment type="subcellular location">
    <subcellularLocation>
        <location evidence="1">Membrane</location>
        <topology evidence="1">Single-pass membrane protein</topology>
    </subcellularLocation>
</comment>
<feature type="compositionally biased region" description="Basic and acidic residues" evidence="7">
    <location>
        <begin position="82"/>
        <end position="103"/>
    </location>
</feature>
<dbReference type="InParanoid" id="Q012A6"/>
<dbReference type="GO" id="GO:0016020">
    <property type="term" value="C:membrane"/>
    <property type="evidence" value="ECO:0007669"/>
    <property type="project" value="UniProtKB-SubCell"/>
</dbReference>
<protein>
    <submittedName>
        <fullName evidence="10">Unnamed product</fullName>
    </submittedName>
</protein>
<dbReference type="EMBL" id="CAID01000009">
    <property type="protein sequence ID" value="CAL55274.1"/>
    <property type="molecule type" value="Genomic_DNA"/>
</dbReference>
<feature type="compositionally biased region" description="Polar residues" evidence="7">
    <location>
        <begin position="117"/>
        <end position="127"/>
    </location>
</feature>
<keyword evidence="3" id="KW-0808">Transferase</keyword>
<gene>
    <name evidence="10" type="ORF">OT_ostta09g01110</name>
</gene>
<evidence type="ECO:0000313" key="10">
    <source>
        <dbReference type="EMBL" id="CAL55274.1"/>
    </source>
</evidence>
<keyword evidence="4 8" id="KW-0812">Transmembrane</keyword>
<evidence type="ECO:0000256" key="7">
    <source>
        <dbReference type="SAM" id="MobiDB-lite"/>
    </source>
</evidence>
<organism evidence="10 11">
    <name type="scientific">Ostreococcus tauri</name>
    <name type="common">Marine green alga</name>
    <dbReference type="NCBI Taxonomy" id="70448"/>
    <lineage>
        <taxon>Eukaryota</taxon>
        <taxon>Viridiplantae</taxon>
        <taxon>Chlorophyta</taxon>
        <taxon>Mamiellophyceae</taxon>
        <taxon>Mamiellales</taxon>
        <taxon>Bathycoccaceae</taxon>
        <taxon>Ostreococcus</taxon>
    </lineage>
</organism>
<dbReference type="GO" id="GO:0016757">
    <property type="term" value="F:glycosyltransferase activity"/>
    <property type="evidence" value="ECO:0007669"/>
    <property type="project" value="UniProtKB-KW"/>
</dbReference>
<dbReference type="InterPro" id="IPR044845">
    <property type="entry name" value="HPAT/SRGT1-like"/>
</dbReference>
<keyword evidence="6 8" id="KW-0472">Membrane</keyword>
<dbReference type="OrthoDB" id="495562at2759"/>
<keyword evidence="2" id="KW-0328">Glycosyltransferase</keyword>
<keyword evidence="5 8" id="KW-1133">Transmembrane helix</keyword>
<evidence type="ECO:0000256" key="8">
    <source>
        <dbReference type="SAM" id="Phobius"/>
    </source>
</evidence>
<dbReference type="RefSeq" id="XP_003081105.1">
    <property type="nucleotide sequence ID" value="XM_003081057.1"/>
</dbReference>
<evidence type="ECO:0000256" key="4">
    <source>
        <dbReference type="ARBA" id="ARBA00022692"/>
    </source>
</evidence>
<sequence length="592" mass="67446">MSRRPFPGAPTSRRTARGGITTTVVTLFIAGVVYGLVRERVTPDYSPDHIQRPRNGHLFPSAHVDDGGLDGEAYVRERLAEKIHEHEKEEGERRRAREREGAKMTKTKTKTKTTATERQTSSHSRTSVSEKKKVIPSNAIVRSDVAQWDGYEADEWRRIRDAEAPDDECHELPLSDYWGPSPVGTASDVGAVKSARDCCETCKKTAGCQFWRHDPVKPSECYTGKLMNDYLPPMYGEEHKKLTTTGVLYPKIPKYDAESTDLKTCLHTMITSNGAAYMNWQTRVFYQTWKKAASEKDSILRHFTRILHRTTDDELMGMIPTWRAVPTHAECDTFCDYAVKDRARAIADWMKTDDSKRCSHILMAETDYLFIRSPPPSVLLSKGYSYGFLFGYIVPSHPTAKNASKVLHDEEKDGPLREVYQTGNAPQSIHRDDLERVAQVWAEKVELGETSDVVKKDFGWVRDMYAWSFAAAAVRPKLHFELPPVPFQKLVIQPPADITIGQASLMHYTWGAIVSDKDDKKLWSFDKREYQGRWDSLRKIETPPPWEAERGFKLQDGKVMQESQYKILQEMIEIFNSAIDVILTNDAAKKTS</sequence>
<dbReference type="PANTHER" id="PTHR31485">
    <property type="entry name" value="PEPTIDYL SERINE ALPHA-GALACTOSYLTRANSFERASE"/>
    <property type="match status" value="1"/>
</dbReference>
<evidence type="ECO:0000259" key="9">
    <source>
        <dbReference type="Pfam" id="PF23452"/>
    </source>
</evidence>
<feature type="region of interest" description="Disordered" evidence="7">
    <location>
        <begin position="82"/>
        <end position="133"/>
    </location>
</feature>
<dbReference type="PANTHER" id="PTHR31485:SF17">
    <property type="match status" value="1"/>
</dbReference>
<accession>Q012A6</accession>
<proteinExistence type="predicted"/>
<keyword evidence="11" id="KW-1185">Reference proteome</keyword>
<reference evidence="10 11" key="2">
    <citation type="journal article" date="2014" name="BMC Genomics">
        <title>An improved genome of the model marine alga Ostreococcus tauri unfolds by assessing Illumina de novo assemblies.</title>
        <authorList>
            <person name="Blanc-Mathieu R."/>
            <person name="Verhelst B."/>
            <person name="Derelle E."/>
            <person name="Rombauts S."/>
            <person name="Bouget F.Y."/>
            <person name="Carre I."/>
            <person name="Chateau A."/>
            <person name="Eyre-Walker A."/>
            <person name="Grimsley N."/>
            <person name="Moreau H."/>
            <person name="Piegu B."/>
            <person name="Rivals E."/>
            <person name="Schackwitz W."/>
            <person name="Van de Peer Y."/>
            <person name="Piganeau G."/>
        </authorList>
    </citation>
    <scope>NUCLEOTIDE SEQUENCE [LARGE SCALE GENOMIC DNA]</scope>
    <source>
        <strain evidence="11">OTTH 0595 / CCAP 157/2 / RCC745</strain>
    </source>
</reference>
<name>Q012A6_OSTTA</name>
<dbReference type="InterPro" id="IPR056508">
    <property type="entry name" value="HPAT-like"/>
</dbReference>
<feature type="transmembrane region" description="Helical" evidence="8">
    <location>
        <begin position="20"/>
        <end position="37"/>
    </location>
</feature>
<dbReference type="AlphaFoldDB" id="Q012A6"/>
<dbReference type="GeneID" id="9831974"/>
<feature type="domain" description="Hydroxyproline O-arabinosyltransferase-like" evidence="9">
    <location>
        <begin position="267"/>
        <end position="546"/>
    </location>
</feature>
<evidence type="ECO:0000256" key="2">
    <source>
        <dbReference type="ARBA" id="ARBA00022676"/>
    </source>
</evidence>
<evidence type="ECO:0000256" key="6">
    <source>
        <dbReference type="ARBA" id="ARBA00023136"/>
    </source>
</evidence>
<reference evidence="11" key="1">
    <citation type="journal article" date="2006" name="Proc. Natl. Acad. Sci. U.S.A.">
        <title>Genome analysis of the smallest free-living eukaryote Ostreococcus tauri unveils many unique features.</title>
        <authorList>
            <person name="Derelle E."/>
            <person name="Ferraz C."/>
            <person name="Rombauts S."/>
            <person name="Rouze P."/>
            <person name="Worden A.Z."/>
            <person name="Robbens S."/>
            <person name="Partensky F."/>
            <person name="Degroeve S."/>
            <person name="Echeynie S."/>
            <person name="Cooke R."/>
            <person name="Saeys Y."/>
            <person name="Wuyts J."/>
            <person name="Jabbari K."/>
            <person name="Bowler C."/>
            <person name="Panaud O."/>
            <person name="Piegu B."/>
            <person name="Ball S.G."/>
            <person name="Ral J.-P."/>
            <person name="Bouget F.-Y."/>
            <person name="Piganeau G."/>
            <person name="De Baets B."/>
            <person name="Picard A."/>
            <person name="Delseny M."/>
            <person name="Demaille J."/>
            <person name="Van de Peer Y."/>
            <person name="Moreau H."/>
        </authorList>
    </citation>
    <scope>NUCLEOTIDE SEQUENCE [LARGE SCALE GENOMIC DNA]</scope>
    <source>
        <strain evidence="11">OTTH 0595 / CCAP 157/2 / RCC745</strain>
    </source>
</reference>
<dbReference type="Gene3D" id="3.50.4.10">
    <property type="entry name" value="Hepatocyte Growth Factor"/>
    <property type="match status" value="1"/>
</dbReference>
<dbReference type="OMA" id="PMYGEEH"/>
<evidence type="ECO:0000256" key="5">
    <source>
        <dbReference type="ARBA" id="ARBA00022989"/>
    </source>
</evidence>
<dbReference type="STRING" id="70448.Q012A6"/>
<evidence type="ECO:0000313" key="11">
    <source>
        <dbReference type="Proteomes" id="UP000009170"/>
    </source>
</evidence>
<comment type="caution">
    <text evidence="10">The sequence shown here is derived from an EMBL/GenBank/DDBJ whole genome shotgun (WGS) entry which is preliminary data.</text>
</comment>
<dbReference type="Pfam" id="PF23452">
    <property type="entry name" value="HPAT"/>
    <property type="match status" value="1"/>
</dbReference>